<dbReference type="KEGG" id="mro:MROS_1582"/>
<organism evidence="3 4">
    <name type="scientific">Melioribacter roseus (strain DSM 23840 / JCM 17771 / VKM B-2668 / P3M-2)</name>
    <dbReference type="NCBI Taxonomy" id="1191523"/>
    <lineage>
        <taxon>Bacteria</taxon>
        <taxon>Pseudomonadati</taxon>
        <taxon>Ignavibacteriota</taxon>
        <taxon>Ignavibacteria</taxon>
        <taxon>Ignavibacteriales</taxon>
        <taxon>Melioribacteraceae</taxon>
        <taxon>Melioribacter</taxon>
    </lineage>
</organism>
<dbReference type="STRING" id="1191523.MROS_1582"/>
<dbReference type="AlphaFoldDB" id="I7A0P5"/>
<reference evidence="3 4" key="1">
    <citation type="journal article" date="2013" name="PLoS ONE">
        <title>Genomic analysis of Melioribacter roseus, facultatively anaerobic organotrophic bacterium representing a novel deep lineage within Bacteriodetes/Chlorobi group.</title>
        <authorList>
            <person name="Kadnikov V.V."/>
            <person name="Mardanov A.V."/>
            <person name="Podosokorskaya O.A."/>
            <person name="Gavrilov S.N."/>
            <person name="Kublanov I.V."/>
            <person name="Beletsky A.V."/>
            <person name="Bonch-Osmolovskaya E.A."/>
            <person name="Ravin N.V."/>
        </authorList>
    </citation>
    <scope>NUCLEOTIDE SEQUENCE [LARGE SCALE GENOMIC DNA]</scope>
    <source>
        <strain evidence="4">JCM 17771 / P3M-2</strain>
    </source>
</reference>
<dbReference type="SUPFAM" id="SSF51126">
    <property type="entry name" value="Pectin lyase-like"/>
    <property type="match status" value="1"/>
</dbReference>
<evidence type="ECO:0000256" key="1">
    <source>
        <dbReference type="SAM" id="SignalP"/>
    </source>
</evidence>
<dbReference type="RefSeq" id="WP_014856252.1">
    <property type="nucleotide sequence ID" value="NC_018178.1"/>
</dbReference>
<dbReference type="eggNOG" id="COG1361">
    <property type="taxonomic scope" value="Bacteria"/>
</dbReference>
<dbReference type="Gene3D" id="2.60.40.4070">
    <property type="match status" value="1"/>
</dbReference>
<keyword evidence="1" id="KW-0732">Signal</keyword>
<dbReference type="Proteomes" id="UP000009011">
    <property type="component" value="Chromosome"/>
</dbReference>
<feature type="signal peptide" evidence="1">
    <location>
        <begin position="1"/>
        <end position="20"/>
    </location>
</feature>
<sequence>MKKLYAFLIAIGIISLLAFPAETVAQSTTDTVYIPGSQSLEISNIINADTAVSDYRVYVLDRGAIYYIEKAFEINSSCKFIAKGDETKRPPVLAPAIRADGTSEEWYFKFIKKGIKVELNDLYLLSMRSDGKTLGWSRAIHIGADSISLKLRRVVFDAFTEAGIRVDGAKFVKLDVQDCHFRNFIHSTSYFGGQPFLSGGLDHPDSTIFINNTFFACNSYLYSIRGYDPYSVFEHNTVVYTVVNPFLIRQASNLYMKNNLFYAAHAWGGDPEQVIQGWFFNYPDTVSSSIYRIRKRGTYNGYTMTGPEAYVDSARGIYIDLFDPSKRVHVAQNNAYFNPEKLVKFYNDWNDTVTVADSVVMLDDSKQYLVRKLTMARWINDLSLWCLDSLTNPASWDYSPYIDVSNNMEADPGFTDQGVVNHVDSLVAYVRRIASRKLDNPWHYELNFPPKWPLPENLAYSNTMLQNGGTDGFAIGDLNWFPEQKNLWLTGVEEVNPEIPNEFTLSEAYPNPFNPTTKINFSLTKSSNVTLNVYNILGQKIRTLIDQKMSPGTYSATWNGRDDLGRQVSSGVYFIGLESDSFRAFRKIVLMK</sequence>
<dbReference type="InterPro" id="IPR011050">
    <property type="entry name" value="Pectin_lyase_fold/virulence"/>
</dbReference>
<dbReference type="NCBIfam" id="TIGR04183">
    <property type="entry name" value="Por_Secre_tail"/>
    <property type="match status" value="1"/>
</dbReference>
<dbReference type="InterPro" id="IPR026444">
    <property type="entry name" value="Secre_tail"/>
</dbReference>
<feature type="chain" id="PRO_5003707526" evidence="1">
    <location>
        <begin position="21"/>
        <end position="592"/>
    </location>
</feature>
<name>I7A0P5_MELRP</name>
<feature type="domain" description="FlgD/Vpr Ig-like" evidence="2">
    <location>
        <begin position="516"/>
        <end position="578"/>
    </location>
</feature>
<dbReference type="HOGENOM" id="CLU_410976_0_0_10"/>
<evidence type="ECO:0000259" key="2">
    <source>
        <dbReference type="Pfam" id="PF13860"/>
    </source>
</evidence>
<dbReference type="OrthoDB" id="952861at2"/>
<accession>I7A0P5</accession>
<dbReference type="EMBL" id="CP003557">
    <property type="protein sequence ID" value="AFN74818.1"/>
    <property type="molecule type" value="Genomic_DNA"/>
</dbReference>
<dbReference type="Gene3D" id="2.160.20.10">
    <property type="entry name" value="Single-stranded right-handed beta-helix, Pectin lyase-like"/>
    <property type="match status" value="1"/>
</dbReference>
<evidence type="ECO:0000313" key="3">
    <source>
        <dbReference type="EMBL" id="AFN74818.1"/>
    </source>
</evidence>
<keyword evidence="4" id="KW-1185">Reference proteome</keyword>
<dbReference type="InterPro" id="IPR025965">
    <property type="entry name" value="FlgD/Vpr_Ig-like"/>
</dbReference>
<dbReference type="Pfam" id="PF13860">
    <property type="entry name" value="FlgD_ig"/>
    <property type="match status" value="1"/>
</dbReference>
<dbReference type="PATRIC" id="fig|1191523.3.peg.1677"/>
<evidence type="ECO:0000313" key="4">
    <source>
        <dbReference type="Proteomes" id="UP000009011"/>
    </source>
</evidence>
<gene>
    <name evidence="3" type="ordered locus">MROS_1582</name>
</gene>
<proteinExistence type="predicted"/>
<protein>
    <submittedName>
        <fullName evidence="3">Putative Gingipain R</fullName>
    </submittedName>
</protein>
<dbReference type="InterPro" id="IPR012334">
    <property type="entry name" value="Pectin_lyas_fold"/>
</dbReference>